<keyword evidence="2" id="KW-1185">Reference proteome</keyword>
<proteinExistence type="predicted"/>
<dbReference type="AlphaFoldDB" id="A0A016T716"/>
<accession>A0A016T716</accession>
<dbReference type="Proteomes" id="UP000024635">
    <property type="component" value="Unassembled WGS sequence"/>
</dbReference>
<organism evidence="1 2">
    <name type="scientific">Ancylostoma ceylanicum</name>
    <dbReference type="NCBI Taxonomy" id="53326"/>
    <lineage>
        <taxon>Eukaryota</taxon>
        <taxon>Metazoa</taxon>
        <taxon>Ecdysozoa</taxon>
        <taxon>Nematoda</taxon>
        <taxon>Chromadorea</taxon>
        <taxon>Rhabditida</taxon>
        <taxon>Rhabditina</taxon>
        <taxon>Rhabditomorpha</taxon>
        <taxon>Strongyloidea</taxon>
        <taxon>Ancylostomatidae</taxon>
        <taxon>Ancylostomatinae</taxon>
        <taxon>Ancylostoma</taxon>
    </lineage>
</organism>
<sequence>MFLAPINCNPEYAKTLTLSAMILHNLLIDAIGKDAVANRYGIVPDFSNEVGYEPGISGNVPNEAKRARDIVMKYYANRDGVR</sequence>
<evidence type="ECO:0000313" key="2">
    <source>
        <dbReference type="Proteomes" id="UP000024635"/>
    </source>
</evidence>
<evidence type="ECO:0000313" key="1">
    <source>
        <dbReference type="EMBL" id="EYB98457.1"/>
    </source>
</evidence>
<dbReference type="EMBL" id="JARK01001467">
    <property type="protein sequence ID" value="EYB98457.1"/>
    <property type="molecule type" value="Genomic_DNA"/>
</dbReference>
<dbReference type="OrthoDB" id="5871249at2759"/>
<name>A0A016T716_9BILA</name>
<dbReference type="STRING" id="53326.A0A016T716"/>
<gene>
    <name evidence="1" type="primary">Acey_s0131.g1638</name>
    <name evidence="1" type="ORF">Y032_0131g1638</name>
</gene>
<protein>
    <submittedName>
        <fullName evidence="1">Uncharacterized protein</fullName>
    </submittedName>
</protein>
<comment type="caution">
    <text evidence="1">The sequence shown here is derived from an EMBL/GenBank/DDBJ whole genome shotgun (WGS) entry which is preliminary data.</text>
</comment>
<reference evidence="2" key="1">
    <citation type="journal article" date="2015" name="Nat. Genet.">
        <title>The genome and transcriptome of the zoonotic hookworm Ancylostoma ceylanicum identify infection-specific gene families.</title>
        <authorList>
            <person name="Schwarz E.M."/>
            <person name="Hu Y."/>
            <person name="Antoshechkin I."/>
            <person name="Miller M.M."/>
            <person name="Sternberg P.W."/>
            <person name="Aroian R.V."/>
        </authorList>
    </citation>
    <scope>NUCLEOTIDE SEQUENCE</scope>
    <source>
        <strain evidence="2">HY135</strain>
    </source>
</reference>